<dbReference type="GO" id="GO:0043565">
    <property type="term" value="F:sequence-specific DNA binding"/>
    <property type="evidence" value="ECO:0007669"/>
    <property type="project" value="InterPro"/>
</dbReference>
<gene>
    <name evidence="5" type="ORF">Ani05nite_07650</name>
</gene>
<keyword evidence="1" id="KW-0805">Transcription regulation</keyword>
<feature type="domain" description="HTH araC/xylS-type" evidence="4">
    <location>
        <begin position="188"/>
        <end position="286"/>
    </location>
</feature>
<dbReference type="Gene3D" id="1.10.10.60">
    <property type="entry name" value="Homeodomain-like"/>
    <property type="match status" value="1"/>
</dbReference>
<dbReference type="Gene3D" id="2.60.120.10">
    <property type="entry name" value="Jelly Rolls"/>
    <property type="match status" value="1"/>
</dbReference>
<protein>
    <submittedName>
        <fullName evidence="5">AraC family transcriptional regulator</fullName>
    </submittedName>
</protein>
<evidence type="ECO:0000313" key="6">
    <source>
        <dbReference type="Proteomes" id="UP000647172"/>
    </source>
</evidence>
<organism evidence="5 6">
    <name type="scientific">Actinoplanes nipponensis</name>
    <dbReference type="NCBI Taxonomy" id="135950"/>
    <lineage>
        <taxon>Bacteria</taxon>
        <taxon>Bacillati</taxon>
        <taxon>Actinomycetota</taxon>
        <taxon>Actinomycetes</taxon>
        <taxon>Micromonosporales</taxon>
        <taxon>Micromonosporaceae</taxon>
        <taxon>Actinoplanes</taxon>
    </lineage>
</organism>
<dbReference type="SUPFAM" id="SSF46689">
    <property type="entry name" value="Homeodomain-like"/>
    <property type="match status" value="1"/>
</dbReference>
<dbReference type="InterPro" id="IPR037923">
    <property type="entry name" value="HTH-like"/>
</dbReference>
<dbReference type="SUPFAM" id="SSF51215">
    <property type="entry name" value="Regulatory protein AraC"/>
    <property type="match status" value="1"/>
</dbReference>
<dbReference type="PANTHER" id="PTHR43280">
    <property type="entry name" value="ARAC-FAMILY TRANSCRIPTIONAL REGULATOR"/>
    <property type="match status" value="1"/>
</dbReference>
<dbReference type="RefSeq" id="WP_203764737.1">
    <property type="nucleotide sequence ID" value="NZ_BAAAYJ010000089.1"/>
</dbReference>
<reference evidence="5" key="1">
    <citation type="submission" date="2021-01" db="EMBL/GenBank/DDBJ databases">
        <title>Whole genome shotgun sequence of Actinoplanes nipponensis NBRC 14063.</title>
        <authorList>
            <person name="Komaki H."/>
            <person name="Tamura T."/>
        </authorList>
    </citation>
    <scope>NUCLEOTIDE SEQUENCE</scope>
    <source>
        <strain evidence="5">NBRC 14063</strain>
    </source>
</reference>
<evidence type="ECO:0000256" key="3">
    <source>
        <dbReference type="ARBA" id="ARBA00023163"/>
    </source>
</evidence>
<dbReference type="PROSITE" id="PS01124">
    <property type="entry name" value="HTH_ARAC_FAMILY_2"/>
    <property type="match status" value="1"/>
</dbReference>
<dbReference type="InterPro" id="IPR014710">
    <property type="entry name" value="RmlC-like_jellyroll"/>
</dbReference>
<dbReference type="Pfam" id="PF02311">
    <property type="entry name" value="AraC_binding"/>
    <property type="match status" value="1"/>
</dbReference>
<accession>A0A919JBC8</accession>
<evidence type="ECO:0000256" key="1">
    <source>
        <dbReference type="ARBA" id="ARBA00023015"/>
    </source>
</evidence>
<name>A0A919JBC8_9ACTN</name>
<dbReference type="PRINTS" id="PR00032">
    <property type="entry name" value="HTHARAC"/>
</dbReference>
<sequence>MTSVDHPAPAGLPRHNLEVPEPATLPFAIGSFDRIGPLSRAPFPHRHTFYEFVHVTGGAGAHVVDLDERELHPPQVCVIAPGQTHYWRQSARLEGHVVLFTDDFLLTHPGDRDALYRLGGAPGRQLTAEESGRIQGLVASMEREHRRRAPGFRGVLQAYLHILIVETGRLHHQAPAGRRAEPAVALAKRFQKLIDDRELLGSSVPAYATRLGVSAGYLNDMVRQALGASPGHVIRQARALEAKRLLAGTTLSVTQVAGQLGFADAAYFCRFFRREVGDTPGGFRQRLRRTRHDGDGDG</sequence>
<dbReference type="Proteomes" id="UP000647172">
    <property type="component" value="Unassembled WGS sequence"/>
</dbReference>
<dbReference type="SMART" id="SM00342">
    <property type="entry name" value="HTH_ARAC"/>
    <property type="match status" value="1"/>
</dbReference>
<keyword evidence="6" id="KW-1185">Reference proteome</keyword>
<evidence type="ECO:0000259" key="4">
    <source>
        <dbReference type="PROSITE" id="PS01124"/>
    </source>
</evidence>
<evidence type="ECO:0000256" key="2">
    <source>
        <dbReference type="ARBA" id="ARBA00023125"/>
    </source>
</evidence>
<keyword evidence="3" id="KW-0804">Transcription</keyword>
<comment type="caution">
    <text evidence="5">The sequence shown here is derived from an EMBL/GenBank/DDBJ whole genome shotgun (WGS) entry which is preliminary data.</text>
</comment>
<keyword evidence="2" id="KW-0238">DNA-binding</keyword>
<dbReference type="InterPro" id="IPR009057">
    <property type="entry name" value="Homeodomain-like_sf"/>
</dbReference>
<dbReference type="EMBL" id="BOMQ01000008">
    <property type="protein sequence ID" value="GIE47231.1"/>
    <property type="molecule type" value="Genomic_DNA"/>
</dbReference>
<dbReference type="InterPro" id="IPR018060">
    <property type="entry name" value="HTH_AraC"/>
</dbReference>
<dbReference type="AlphaFoldDB" id="A0A919JBC8"/>
<dbReference type="Pfam" id="PF12833">
    <property type="entry name" value="HTH_18"/>
    <property type="match status" value="1"/>
</dbReference>
<dbReference type="PANTHER" id="PTHR43280:SF32">
    <property type="entry name" value="TRANSCRIPTIONAL REGULATORY PROTEIN"/>
    <property type="match status" value="1"/>
</dbReference>
<dbReference type="InterPro" id="IPR003313">
    <property type="entry name" value="AraC-bd"/>
</dbReference>
<dbReference type="GO" id="GO:0003700">
    <property type="term" value="F:DNA-binding transcription factor activity"/>
    <property type="evidence" value="ECO:0007669"/>
    <property type="project" value="InterPro"/>
</dbReference>
<proteinExistence type="predicted"/>
<dbReference type="InterPro" id="IPR020449">
    <property type="entry name" value="Tscrpt_reg_AraC-type_HTH"/>
</dbReference>
<evidence type="ECO:0000313" key="5">
    <source>
        <dbReference type="EMBL" id="GIE47231.1"/>
    </source>
</evidence>